<dbReference type="Gene3D" id="3.40.50.150">
    <property type="entry name" value="Vaccinia Virus protein VP39"/>
    <property type="match status" value="1"/>
</dbReference>
<dbReference type="OrthoDB" id="203237at2759"/>
<dbReference type="Proteomes" id="UP000481858">
    <property type="component" value="Unassembled WGS sequence"/>
</dbReference>
<organism evidence="3 4">
    <name type="scientific">Xylaria multiplex</name>
    <dbReference type="NCBI Taxonomy" id="323545"/>
    <lineage>
        <taxon>Eukaryota</taxon>
        <taxon>Fungi</taxon>
        <taxon>Dikarya</taxon>
        <taxon>Ascomycota</taxon>
        <taxon>Pezizomycotina</taxon>
        <taxon>Sordariomycetes</taxon>
        <taxon>Xylariomycetidae</taxon>
        <taxon>Xylariales</taxon>
        <taxon>Xylariaceae</taxon>
        <taxon>Xylaria</taxon>
    </lineage>
</organism>
<proteinExistence type="predicted"/>
<evidence type="ECO:0000256" key="2">
    <source>
        <dbReference type="ARBA" id="ARBA00022679"/>
    </source>
</evidence>
<sequence>MPNPTTDPSLSSPLADGLGMRQMAERTKVTLTGVTETLLIPLLGRAVDAATQSPILADPYAKGVIKKLDYDFGKLPMPPTHAAGVALPAIRESNGGPNVRWIDVDLPEVVTLRRRVLPTSLPGRDYQLTTADITDDAWLGSIPTDRPVLVVMEGLVSYLEPEDATSLLKRLAETLKEGELHFDCMNSTVLSASQKDQKAAVSQTGSTYKWAVDDLQDVEKVHPRLRLLEAIRYLEAPGVEEFPLLSRIGYYMLSWVPSFRDGVRFVRFGISEDLGLDSS</sequence>
<dbReference type="GO" id="GO:0008168">
    <property type="term" value="F:methyltransferase activity"/>
    <property type="evidence" value="ECO:0007669"/>
    <property type="project" value="UniProtKB-KW"/>
</dbReference>
<gene>
    <name evidence="3" type="ORF">GQX73_g1318</name>
</gene>
<evidence type="ECO:0000313" key="3">
    <source>
        <dbReference type="EMBL" id="KAF2972223.1"/>
    </source>
</evidence>
<dbReference type="Pfam" id="PF04072">
    <property type="entry name" value="LCM"/>
    <property type="match status" value="1"/>
</dbReference>
<evidence type="ECO:0008006" key="5">
    <source>
        <dbReference type="Google" id="ProtNLM"/>
    </source>
</evidence>
<dbReference type="AlphaFoldDB" id="A0A7C8IX09"/>
<dbReference type="InterPro" id="IPR007213">
    <property type="entry name" value="Ppm1/Ppm2/Tcmp"/>
</dbReference>
<dbReference type="InParanoid" id="A0A7C8IX09"/>
<reference evidence="3 4" key="1">
    <citation type="submission" date="2019-12" db="EMBL/GenBank/DDBJ databases">
        <title>Draft genome sequence of the ascomycete Xylaria multiplex DSM 110363.</title>
        <authorList>
            <person name="Buettner E."/>
            <person name="Kellner H."/>
        </authorList>
    </citation>
    <scope>NUCLEOTIDE SEQUENCE [LARGE SCALE GENOMIC DNA]</scope>
    <source>
        <strain evidence="3 4">DSM 110363</strain>
    </source>
</reference>
<dbReference type="InterPro" id="IPR029063">
    <property type="entry name" value="SAM-dependent_MTases_sf"/>
</dbReference>
<evidence type="ECO:0000313" key="4">
    <source>
        <dbReference type="Proteomes" id="UP000481858"/>
    </source>
</evidence>
<comment type="caution">
    <text evidence="3">The sequence shown here is derived from an EMBL/GenBank/DDBJ whole genome shotgun (WGS) entry which is preliminary data.</text>
</comment>
<keyword evidence="4" id="KW-1185">Reference proteome</keyword>
<evidence type="ECO:0000256" key="1">
    <source>
        <dbReference type="ARBA" id="ARBA00022603"/>
    </source>
</evidence>
<protein>
    <recommendedName>
        <fullName evidence="5">Leucine carboxyl methyltransferase 1</fullName>
    </recommendedName>
</protein>
<dbReference type="PANTHER" id="PTHR43619:SF2">
    <property type="entry name" value="S-ADENOSYL-L-METHIONINE-DEPENDENT METHYLTRANSFERASES SUPERFAMILY PROTEIN"/>
    <property type="match status" value="1"/>
</dbReference>
<keyword evidence="1" id="KW-0489">Methyltransferase</keyword>
<dbReference type="EMBL" id="WUBL01000007">
    <property type="protein sequence ID" value="KAF2972223.1"/>
    <property type="molecule type" value="Genomic_DNA"/>
</dbReference>
<accession>A0A7C8IX09</accession>
<dbReference type="PANTHER" id="PTHR43619">
    <property type="entry name" value="S-ADENOSYL-L-METHIONINE-DEPENDENT METHYLTRANSFERASE YKTD-RELATED"/>
    <property type="match status" value="1"/>
</dbReference>
<name>A0A7C8IX09_9PEZI</name>
<dbReference type="SUPFAM" id="SSF53335">
    <property type="entry name" value="S-adenosyl-L-methionine-dependent methyltransferases"/>
    <property type="match status" value="1"/>
</dbReference>
<keyword evidence="2" id="KW-0808">Transferase</keyword>
<dbReference type="GO" id="GO:0032259">
    <property type="term" value="P:methylation"/>
    <property type="evidence" value="ECO:0007669"/>
    <property type="project" value="UniProtKB-KW"/>
</dbReference>